<gene>
    <name evidence="1" type="ORF">MNOR_LOCUS30603</name>
</gene>
<proteinExistence type="predicted"/>
<organism evidence="1 2">
    <name type="scientific">Meganyctiphanes norvegica</name>
    <name type="common">Northern krill</name>
    <name type="synonym">Thysanopoda norvegica</name>
    <dbReference type="NCBI Taxonomy" id="48144"/>
    <lineage>
        <taxon>Eukaryota</taxon>
        <taxon>Metazoa</taxon>
        <taxon>Ecdysozoa</taxon>
        <taxon>Arthropoda</taxon>
        <taxon>Crustacea</taxon>
        <taxon>Multicrustacea</taxon>
        <taxon>Malacostraca</taxon>
        <taxon>Eumalacostraca</taxon>
        <taxon>Eucarida</taxon>
        <taxon>Euphausiacea</taxon>
        <taxon>Euphausiidae</taxon>
        <taxon>Meganyctiphanes</taxon>
    </lineage>
</organism>
<evidence type="ECO:0000313" key="1">
    <source>
        <dbReference type="EMBL" id="CAL4150679.1"/>
    </source>
</evidence>
<feature type="non-terminal residue" evidence="1">
    <location>
        <position position="139"/>
    </location>
</feature>
<comment type="caution">
    <text evidence="1">The sequence shown here is derived from an EMBL/GenBank/DDBJ whole genome shotgun (WGS) entry which is preliminary data.</text>
</comment>
<name>A0AAV2S0E6_MEGNR</name>
<accession>A0AAV2S0E6</accession>
<protein>
    <submittedName>
        <fullName evidence="1">Uncharacterized protein</fullName>
    </submittedName>
</protein>
<evidence type="ECO:0000313" key="2">
    <source>
        <dbReference type="Proteomes" id="UP001497623"/>
    </source>
</evidence>
<dbReference type="Proteomes" id="UP001497623">
    <property type="component" value="Unassembled WGS sequence"/>
</dbReference>
<reference evidence="1 2" key="1">
    <citation type="submission" date="2024-05" db="EMBL/GenBank/DDBJ databases">
        <authorList>
            <person name="Wallberg A."/>
        </authorList>
    </citation>
    <scope>NUCLEOTIDE SEQUENCE [LARGE SCALE GENOMIC DNA]</scope>
</reference>
<keyword evidence="2" id="KW-1185">Reference proteome</keyword>
<dbReference type="EMBL" id="CAXKWB010037809">
    <property type="protein sequence ID" value="CAL4150679.1"/>
    <property type="molecule type" value="Genomic_DNA"/>
</dbReference>
<sequence length="139" mass="14816">MDMFTVAKAYIGDIFFHGLGSHIDAILTSVLSNSAVALWSILQGTHVNSLVSLEKTFAMVDCGRGESSLSGVDEDKVIGDRSKGQAGMDASIGTVVCVQNLVWWAEPWNKVCHHSGGVPGDGHSRAGCCRPTNRLKSLK</sequence>
<dbReference type="AlphaFoldDB" id="A0AAV2S0E6"/>